<accession>A0ABV7IRA5</accession>
<proteinExistence type="predicted"/>
<keyword evidence="1" id="KW-0812">Transmembrane</keyword>
<feature type="transmembrane region" description="Helical" evidence="1">
    <location>
        <begin position="228"/>
        <end position="246"/>
    </location>
</feature>
<dbReference type="NCBIfam" id="TIGR04370">
    <property type="entry name" value="glyco_rpt_poly"/>
    <property type="match status" value="1"/>
</dbReference>
<dbReference type="Proteomes" id="UP001595604">
    <property type="component" value="Unassembled WGS sequence"/>
</dbReference>
<feature type="transmembrane region" description="Helical" evidence="1">
    <location>
        <begin position="74"/>
        <end position="93"/>
    </location>
</feature>
<feature type="transmembrane region" description="Helical" evidence="1">
    <location>
        <begin position="383"/>
        <end position="401"/>
    </location>
</feature>
<reference evidence="3" key="1">
    <citation type="journal article" date="2019" name="Int. J. Syst. Evol. Microbiol.">
        <title>The Global Catalogue of Microorganisms (GCM) 10K type strain sequencing project: providing services to taxonomists for standard genome sequencing and annotation.</title>
        <authorList>
            <consortium name="The Broad Institute Genomics Platform"/>
            <consortium name="The Broad Institute Genome Sequencing Center for Infectious Disease"/>
            <person name="Wu L."/>
            <person name="Ma J."/>
        </authorList>
    </citation>
    <scope>NUCLEOTIDE SEQUENCE [LARGE SCALE GENOMIC DNA]</scope>
    <source>
        <strain evidence="3">KCTC 42984</strain>
    </source>
</reference>
<name>A0ABV7IRA5_9SPHN</name>
<protein>
    <submittedName>
        <fullName evidence="2">Oligosaccharide repeat unit polymerase</fullName>
    </submittedName>
</protein>
<organism evidence="2 3">
    <name type="scientific">Novosphingobium bradum</name>
    <dbReference type="NCBI Taxonomy" id="1737444"/>
    <lineage>
        <taxon>Bacteria</taxon>
        <taxon>Pseudomonadati</taxon>
        <taxon>Pseudomonadota</taxon>
        <taxon>Alphaproteobacteria</taxon>
        <taxon>Sphingomonadales</taxon>
        <taxon>Sphingomonadaceae</taxon>
        <taxon>Novosphingobium</taxon>
    </lineage>
</organism>
<evidence type="ECO:0000256" key="1">
    <source>
        <dbReference type="SAM" id="Phobius"/>
    </source>
</evidence>
<dbReference type="RefSeq" id="WP_379510554.1">
    <property type="nucleotide sequence ID" value="NZ_JBHRTQ010000010.1"/>
</dbReference>
<keyword evidence="3" id="KW-1185">Reference proteome</keyword>
<keyword evidence="1" id="KW-0472">Membrane</keyword>
<feature type="transmembrane region" description="Helical" evidence="1">
    <location>
        <begin position="113"/>
        <end position="131"/>
    </location>
</feature>
<gene>
    <name evidence="2" type="ORF">ACFOD9_13070</name>
</gene>
<feature type="transmembrane region" description="Helical" evidence="1">
    <location>
        <begin position="161"/>
        <end position="180"/>
    </location>
</feature>
<keyword evidence="1" id="KW-1133">Transmembrane helix</keyword>
<evidence type="ECO:0000313" key="3">
    <source>
        <dbReference type="Proteomes" id="UP001595604"/>
    </source>
</evidence>
<sequence>MYLIVLGFSLLCFLGVGAWFLRSPLFSLFHPFTTYLAFHGLVFVIRPIMVHFAGHDAISRVYQFTPSLSDKITVIAASNLGFLVFALCCLRVGNLPMRFTPTAAIAEERRRLARIFGWVVVLAGPPALYSLSRSFGADNIYTGLTLDRQTGVAINTINNGYVVDLQMMAVTLCALIAWLMRFRLYSLLPLAGFALTRAGTGGRGPFVTAIVATGLFYLYDRRQKVPRLGLLLAAVALLAAFNMVGADRGATIRQVTGLEQGARIEERPEEDQFFLYGMDFANMEFFEYLVYVVPQRSGTYDYFLDNLQVFTEPIPRIWWSEKPVGEPLRRIRLFDYGFPIGMTRSLPGEGWYALGWIGVVMWCALWGGLLGKAYRNFVSRPQTTWRVACYMILVSTLIVGFRDGSLLTMARTIGVYFTPIAVWFVIARLKGLPSAADIAGAARRAASAVRGVAAANASDVRDAAGAPGADTRPARRADLLAGLPPAVRRRRLALARAGAADSGG</sequence>
<evidence type="ECO:0000313" key="2">
    <source>
        <dbReference type="EMBL" id="MFC3175185.1"/>
    </source>
</evidence>
<dbReference type="EMBL" id="JBHRTQ010000010">
    <property type="protein sequence ID" value="MFC3175185.1"/>
    <property type="molecule type" value="Genomic_DNA"/>
</dbReference>
<feature type="transmembrane region" description="Helical" evidence="1">
    <location>
        <begin position="407"/>
        <end position="426"/>
    </location>
</feature>
<feature type="transmembrane region" description="Helical" evidence="1">
    <location>
        <begin position="34"/>
        <end position="53"/>
    </location>
</feature>
<comment type="caution">
    <text evidence="2">The sequence shown here is derived from an EMBL/GenBank/DDBJ whole genome shotgun (WGS) entry which is preliminary data.</text>
</comment>
<feature type="transmembrane region" description="Helical" evidence="1">
    <location>
        <begin position="200"/>
        <end position="219"/>
    </location>
</feature>
<feature type="transmembrane region" description="Helical" evidence="1">
    <location>
        <begin position="351"/>
        <end position="371"/>
    </location>
</feature>